<evidence type="ECO:0000313" key="2">
    <source>
        <dbReference type="EMBL" id="NVN39338.1"/>
    </source>
</evidence>
<protein>
    <submittedName>
        <fullName evidence="2">Uncharacterized protein</fullName>
    </submittedName>
</protein>
<dbReference type="RefSeq" id="WP_176612357.1">
    <property type="nucleotide sequence ID" value="NZ_JABXXR010000007.1"/>
</dbReference>
<evidence type="ECO:0000256" key="1">
    <source>
        <dbReference type="SAM" id="Phobius"/>
    </source>
</evidence>
<gene>
    <name evidence="2" type="ORF">HUK82_01995</name>
</gene>
<accession>A0A850P5Y0</accession>
<comment type="caution">
    <text evidence="2">The sequence shown here is derived from an EMBL/GenBank/DDBJ whole genome shotgun (WGS) entry which is preliminary data.</text>
</comment>
<keyword evidence="3" id="KW-1185">Reference proteome</keyword>
<dbReference type="Proteomes" id="UP000585665">
    <property type="component" value="Unassembled WGS sequence"/>
</dbReference>
<name>A0A850P5Y0_9PROT</name>
<dbReference type="EMBL" id="JABXXR010000007">
    <property type="protein sequence ID" value="NVN39338.1"/>
    <property type="molecule type" value="Genomic_DNA"/>
</dbReference>
<reference evidence="2 3" key="1">
    <citation type="submission" date="2020-06" db="EMBL/GenBank/DDBJ databases">
        <title>Description of novel acetic acid bacteria.</title>
        <authorList>
            <person name="Sombolestani A."/>
        </authorList>
    </citation>
    <scope>NUCLEOTIDE SEQUENCE [LARGE SCALE GENOMIC DNA]</scope>
    <source>
        <strain evidence="2 3">LMG 27010</strain>
    </source>
</reference>
<proteinExistence type="predicted"/>
<keyword evidence="1" id="KW-1133">Transmembrane helix</keyword>
<dbReference type="AlphaFoldDB" id="A0A850P5Y0"/>
<sequence>MILLYVVATFLFFLWWVRGDFLPAAFLAFVTGALLLVLLYVDHAMGSKDPLSMLEDGNTPFLVAAFLLSFAPRYIRAQIERRREERLHGLRITPRL</sequence>
<keyword evidence="1" id="KW-0472">Membrane</keyword>
<feature type="transmembrane region" description="Helical" evidence="1">
    <location>
        <begin position="21"/>
        <end position="41"/>
    </location>
</feature>
<organism evidence="2 3">
    <name type="scientific">Ameyamaea chiangmaiensis</name>
    <dbReference type="NCBI Taxonomy" id="442969"/>
    <lineage>
        <taxon>Bacteria</taxon>
        <taxon>Pseudomonadati</taxon>
        <taxon>Pseudomonadota</taxon>
        <taxon>Alphaproteobacteria</taxon>
        <taxon>Acetobacterales</taxon>
        <taxon>Acetobacteraceae</taxon>
        <taxon>Ameyamaea</taxon>
    </lineage>
</organism>
<keyword evidence="1" id="KW-0812">Transmembrane</keyword>
<evidence type="ECO:0000313" key="3">
    <source>
        <dbReference type="Proteomes" id="UP000585665"/>
    </source>
</evidence>